<gene>
    <name evidence="1" type="ORF">SAMN05216446_0944</name>
</gene>
<dbReference type="RefSeq" id="WP_091008810.1">
    <property type="nucleotide sequence ID" value="NZ_FOGP01000003.1"/>
</dbReference>
<dbReference type="InterPro" id="IPR006448">
    <property type="entry name" value="Phage_term_ssu_P27"/>
</dbReference>
<proteinExistence type="predicted"/>
<organism evidence="1 2">
    <name type="scientific">Parafannyhessea umbonata</name>
    <dbReference type="NCBI Taxonomy" id="604330"/>
    <lineage>
        <taxon>Bacteria</taxon>
        <taxon>Bacillati</taxon>
        <taxon>Actinomycetota</taxon>
        <taxon>Coriobacteriia</taxon>
        <taxon>Coriobacteriales</taxon>
        <taxon>Atopobiaceae</taxon>
        <taxon>Parafannyhessea</taxon>
    </lineage>
</organism>
<evidence type="ECO:0000313" key="1">
    <source>
        <dbReference type="EMBL" id="SER47310.1"/>
    </source>
</evidence>
<name>A0A1H9PGU3_9ACTN</name>
<protein>
    <submittedName>
        <fullName evidence="1">Phage terminase, small subunit</fullName>
    </submittedName>
</protein>
<reference evidence="2" key="1">
    <citation type="submission" date="2016-10" db="EMBL/GenBank/DDBJ databases">
        <authorList>
            <person name="Varghese N."/>
            <person name="Submissions S."/>
        </authorList>
    </citation>
    <scope>NUCLEOTIDE SEQUENCE [LARGE SCALE GENOMIC DNA]</scope>
    <source>
        <strain evidence="2">KHGC19</strain>
    </source>
</reference>
<evidence type="ECO:0000313" key="2">
    <source>
        <dbReference type="Proteomes" id="UP000199128"/>
    </source>
</evidence>
<dbReference type="Pfam" id="PF05119">
    <property type="entry name" value="Terminase_4"/>
    <property type="match status" value="1"/>
</dbReference>
<accession>A0A1H9PGU3</accession>
<sequence length="127" mass="13976">MAKLRKPASVATDPFRSAKWDEICDGRDFKPSDAPTIALLVQWYQVIERCMDDIATGDGVQVAYQNDVGDIKALPQLATMKQASAEIRAINKQLGINDESRKTSEITQKASVLSLVIGDRQRKAGRA</sequence>
<dbReference type="EMBL" id="FOGP01000003">
    <property type="protein sequence ID" value="SER47310.1"/>
    <property type="molecule type" value="Genomic_DNA"/>
</dbReference>
<dbReference type="Proteomes" id="UP000199128">
    <property type="component" value="Unassembled WGS sequence"/>
</dbReference>
<dbReference type="AlphaFoldDB" id="A0A1H9PGU3"/>